<dbReference type="Proteomes" id="UP001197028">
    <property type="component" value="Unassembled WGS sequence"/>
</dbReference>
<dbReference type="RefSeq" id="WP_215863098.1">
    <property type="nucleotide sequence ID" value="NZ_JABELD010000029.1"/>
</dbReference>
<reference evidence="1 2" key="1">
    <citation type="journal article" date="2021" name="ISME J.">
        <title>Genomic evolution of the class Acidithiobacillia: deep-branching Proteobacteria living in extreme acidic conditions.</title>
        <authorList>
            <person name="Moya-Beltran A."/>
            <person name="Beard S."/>
            <person name="Rojas-Villalobos C."/>
            <person name="Issotta F."/>
            <person name="Gallardo Y."/>
            <person name="Ulloa R."/>
            <person name="Giaveno A."/>
            <person name="Degli Esposti M."/>
            <person name="Johnson D.B."/>
            <person name="Quatrini R."/>
        </authorList>
    </citation>
    <scope>NUCLEOTIDE SEQUENCE [LARGE SCALE GENOMIC DNA]</scope>
    <source>
        <strain evidence="1 2">ATCC 19703</strain>
    </source>
</reference>
<comment type="caution">
    <text evidence="1">The sequence shown here is derived from an EMBL/GenBank/DDBJ whole genome shotgun (WGS) entry which is preliminary data.</text>
</comment>
<keyword evidence="2" id="KW-1185">Reference proteome</keyword>
<name>A0ABS5ZNA2_9PROT</name>
<evidence type="ECO:0000313" key="1">
    <source>
        <dbReference type="EMBL" id="MBU2738100.1"/>
    </source>
</evidence>
<dbReference type="EMBL" id="JABELD010000029">
    <property type="protein sequence ID" value="MBU2738100.1"/>
    <property type="molecule type" value="Genomic_DNA"/>
</dbReference>
<organism evidence="1 2">
    <name type="scientific">Acidithiobacillus concretivorus</name>
    <dbReference type="NCBI Taxonomy" id="3063952"/>
    <lineage>
        <taxon>Bacteria</taxon>
        <taxon>Pseudomonadati</taxon>
        <taxon>Pseudomonadota</taxon>
        <taxon>Acidithiobacillia</taxon>
        <taxon>Acidithiobacillales</taxon>
        <taxon>Acidithiobacillaceae</taxon>
        <taxon>Acidithiobacillus</taxon>
    </lineage>
</organism>
<gene>
    <name evidence="1" type="ORF">HJG40_04665</name>
</gene>
<sequence length="86" mass="9763">MKAYIITKHAQEEMAIRGIPESILDVVMQTPGEVVPEKAELVAYQSVISFPEGPMLLRAIVADQDQPMRIITVYRTSKIEKYWRGS</sequence>
<accession>A0ABS5ZNA2</accession>
<protein>
    <submittedName>
        <fullName evidence="1">DUF4258 domain-containing protein</fullName>
    </submittedName>
</protein>
<proteinExistence type="predicted"/>
<dbReference type="Pfam" id="PF14076">
    <property type="entry name" value="DUF4258"/>
    <property type="match status" value="1"/>
</dbReference>
<evidence type="ECO:0000313" key="2">
    <source>
        <dbReference type="Proteomes" id="UP001197028"/>
    </source>
</evidence>
<dbReference type="InterPro" id="IPR025354">
    <property type="entry name" value="DUF4258"/>
</dbReference>